<keyword evidence="2" id="KW-0812">Transmembrane</keyword>
<keyword evidence="2" id="KW-1133">Transmembrane helix</keyword>
<gene>
    <name evidence="3" type="ORF">EXIGLDRAFT_727642</name>
</gene>
<feature type="transmembrane region" description="Helical" evidence="2">
    <location>
        <begin position="165"/>
        <end position="183"/>
    </location>
</feature>
<organism evidence="3 4">
    <name type="scientific">Exidia glandulosa HHB12029</name>
    <dbReference type="NCBI Taxonomy" id="1314781"/>
    <lineage>
        <taxon>Eukaryota</taxon>
        <taxon>Fungi</taxon>
        <taxon>Dikarya</taxon>
        <taxon>Basidiomycota</taxon>
        <taxon>Agaricomycotina</taxon>
        <taxon>Agaricomycetes</taxon>
        <taxon>Auriculariales</taxon>
        <taxon>Exidiaceae</taxon>
        <taxon>Exidia</taxon>
    </lineage>
</organism>
<protein>
    <recommendedName>
        <fullName evidence="5">Transmembrane protein</fullName>
    </recommendedName>
</protein>
<dbReference type="AlphaFoldDB" id="A0A165LZV8"/>
<keyword evidence="4" id="KW-1185">Reference proteome</keyword>
<feature type="compositionally biased region" description="Polar residues" evidence="1">
    <location>
        <begin position="298"/>
        <end position="308"/>
    </location>
</feature>
<feature type="region of interest" description="Disordered" evidence="1">
    <location>
        <begin position="271"/>
        <end position="332"/>
    </location>
</feature>
<feature type="transmembrane region" description="Helical" evidence="2">
    <location>
        <begin position="224"/>
        <end position="244"/>
    </location>
</feature>
<evidence type="ECO:0000313" key="4">
    <source>
        <dbReference type="Proteomes" id="UP000077266"/>
    </source>
</evidence>
<name>A0A165LZV8_EXIGL</name>
<feature type="transmembrane region" description="Helical" evidence="2">
    <location>
        <begin position="89"/>
        <end position="110"/>
    </location>
</feature>
<feature type="transmembrane region" description="Helical" evidence="2">
    <location>
        <begin position="190"/>
        <end position="218"/>
    </location>
</feature>
<evidence type="ECO:0000313" key="3">
    <source>
        <dbReference type="EMBL" id="KZV98564.1"/>
    </source>
</evidence>
<dbReference type="InParanoid" id="A0A165LZV8"/>
<evidence type="ECO:0000256" key="1">
    <source>
        <dbReference type="SAM" id="MobiDB-lite"/>
    </source>
</evidence>
<dbReference type="EMBL" id="KV425917">
    <property type="protein sequence ID" value="KZV98564.1"/>
    <property type="molecule type" value="Genomic_DNA"/>
</dbReference>
<evidence type="ECO:0000256" key="2">
    <source>
        <dbReference type="SAM" id="Phobius"/>
    </source>
</evidence>
<evidence type="ECO:0008006" key="5">
    <source>
        <dbReference type="Google" id="ProtNLM"/>
    </source>
</evidence>
<keyword evidence="2" id="KW-0472">Membrane</keyword>
<dbReference type="Proteomes" id="UP000077266">
    <property type="component" value="Unassembled WGS sequence"/>
</dbReference>
<feature type="transmembrane region" description="Helical" evidence="2">
    <location>
        <begin position="59"/>
        <end position="77"/>
    </location>
</feature>
<feature type="transmembrane region" description="Helical" evidence="2">
    <location>
        <begin position="117"/>
        <end position="135"/>
    </location>
</feature>
<dbReference type="OrthoDB" id="3197626at2759"/>
<sequence>MVDWEDPEVQFLSAHISLFVATLCVGCYIWEFLVALWFDLEVIRRKRGWRWALLPYFSARYAALAASIAGVRVANVFKPIDTCSGWWQTIYACANIAMASGSLLLILRVVAVSGNRLWVRLFLIPFWLADVGVWLRETILIRGVYVAELAACGTVDTANGQTSNYISLSLYVSCLTIVIAFLLRNPGAGLVNLLISQGVIYFAAVLVAYVPAVVLFALDLNDSLSGLLQPFSMVVMVTCATRMYRGLVQFDDKNTDSFAMTSTHMAWGRNATTTQTRRTRTGSTENMYPPGLMDSSIEGATSTNTPDLSRSHGQESKATIENARRSVHVVTV</sequence>
<proteinExistence type="predicted"/>
<reference evidence="3 4" key="1">
    <citation type="journal article" date="2016" name="Mol. Biol. Evol.">
        <title>Comparative Genomics of Early-Diverging Mushroom-Forming Fungi Provides Insights into the Origins of Lignocellulose Decay Capabilities.</title>
        <authorList>
            <person name="Nagy L.G."/>
            <person name="Riley R."/>
            <person name="Tritt A."/>
            <person name="Adam C."/>
            <person name="Daum C."/>
            <person name="Floudas D."/>
            <person name="Sun H."/>
            <person name="Yadav J.S."/>
            <person name="Pangilinan J."/>
            <person name="Larsson K.H."/>
            <person name="Matsuura K."/>
            <person name="Barry K."/>
            <person name="Labutti K."/>
            <person name="Kuo R."/>
            <person name="Ohm R.A."/>
            <person name="Bhattacharya S.S."/>
            <person name="Shirouzu T."/>
            <person name="Yoshinaga Y."/>
            <person name="Martin F.M."/>
            <person name="Grigoriev I.V."/>
            <person name="Hibbett D.S."/>
        </authorList>
    </citation>
    <scope>NUCLEOTIDE SEQUENCE [LARGE SCALE GENOMIC DNA]</scope>
    <source>
        <strain evidence="3 4">HHB12029</strain>
    </source>
</reference>
<feature type="transmembrane region" description="Helical" evidence="2">
    <location>
        <begin position="12"/>
        <end position="38"/>
    </location>
</feature>
<accession>A0A165LZV8</accession>